<evidence type="ECO:0000313" key="2">
    <source>
        <dbReference type="EMBL" id="MEV4924830.1"/>
    </source>
</evidence>
<feature type="compositionally biased region" description="Acidic residues" evidence="1">
    <location>
        <begin position="15"/>
        <end position="29"/>
    </location>
</feature>
<feature type="region of interest" description="Disordered" evidence="1">
    <location>
        <begin position="1"/>
        <end position="50"/>
    </location>
</feature>
<name>A0ABV3IWI6_9ACTN</name>
<comment type="caution">
    <text evidence="2">The sequence shown here is derived from an EMBL/GenBank/DDBJ whole genome shotgun (WGS) entry which is preliminary data.</text>
</comment>
<keyword evidence="3" id="KW-1185">Reference proteome</keyword>
<proteinExistence type="predicted"/>
<reference evidence="2 3" key="1">
    <citation type="submission" date="2024-06" db="EMBL/GenBank/DDBJ databases">
        <title>The Natural Products Discovery Center: Release of the First 8490 Sequenced Strains for Exploring Actinobacteria Biosynthetic Diversity.</title>
        <authorList>
            <person name="Kalkreuter E."/>
            <person name="Kautsar S.A."/>
            <person name="Yang D."/>
            <person name="Bader C.D."/>
            <person name="Teijaro C.N."/>
            <person name="Fluegel L."/>
            <person name="Davis C.M."/>
            <person name="Simpson J.R."/>
            <person name="Lauterbach L."/>
            <person name="Steele A.D."/>
            <person name="Gui C."/>
            <person name="Meng S."/>
            <person name="Li G."/>
            <person name="Viehrig K."/>
            <person name="Ye F."/>
            <person name="Su P."/>
            <person name="Kiefer A.F."/>
            <person name="Nichols A."/>
            <person name="Cepeda A.J."/>
            <person name="Yan W."/>
            <person name="Fan B."/>
            <person name="Jiang Y."/>
            <person name="Adhikari A."/>
            <person name="Zheng C.-J."/>
            <person name="Schuster L."/>
            <person name="Cowan T.M."/>
            <person name="Smanski M.J."/>
            <person name="Chevrette M.G."/>
            <person name="De Carvalho L.P.S."/>
            <person name="Shen B."/>
        </authorList>
    </citation>
    <scope>NUCLEOTIDE SEQUENCE [LARGE SCALE GENOMIC DNA]</scope>
    <source>
        <strain evidence="2 3">NPDC053791</strain>
    </source>
</reference>
<dbReference type="Proteomes" id="UP001552479">
    <property type="component" value="Unassembled WGS sequence"/>
</dbReference>
<dbReference type="RefSeq" id="WP_366088704.1">
    <property type="nucleotide sequence ID" value="NZ_JBFASG010000017.1"/>
</dbReference>
<sequence>MPDAGTASGPKAETEAETEPQTDTETEAETETKAVVADEEPPPVADGPVFEASDRRSSITVDSVGITFRLDGETAEFDWSEIGAVETTTPRFGRRLAVSVYTTSRRRYDVHIEASSWNLPKRWATELDAVLDSYFEDTQTTID</sequence>
<accession>A0ABV3IWI6</accession>
<protein>
    <submittedName>
        <fullName evidence="2">Uncharacterized protein</fullName>
    </submittedName>
</protein>
<organism evidence="2 3">
    <name type="scientific">Streptomyces roseoverticillatus</name>
    <dbReference type="NCBI Taxonomy" id="66429"/>
    <lineage>
        <taxon>Bacteria</taxon>
        <taxon>Bacillati</taxon>
        <taxon>Actinomycetota</taxon>
        <taxon>Actinomycetes</taxon>
        <taxon>Kitasatosporales</taxon>
        <taxon>Streptomycetaceae</taxon>
        <taxon>Streptomyces</taxon>
    </lineage>
</organism>
<gene>
    <name evidence="2" type="ORF">AB0L03_18630</name>
</gene>
<evidence type="ECO:0000256" key="1">
    <source>
        <dbReference type="SAM" id="MobiDB-lite"/>
    </source>
</evidence>
<dbReference type="EMBL" id="JBFASG010000017">
    <property type="protein sequence ID" value="MEV4924830.1"/>
    <property type="molecule type" value="Genomic_DNA"/>
</dbReference>
<evidence type="ECO:0000313" key="3">
    <source>
        <dbReference type="Proteomes" id="UP001552479"/>
    </source>
</evidence>